<keyword evidence="6" id="KW-0732">Signal</keyword>
<protein>
    <recommendedName>
        <fullName evidence="9">Cytochrome P450</fullName>
    </recommendedName>
</protein>
<dbReference type="PANTHER" id="PTHR47582:SF1">
    <property type="entry name" value="P450, PUTATIVE (EUROFUNG)-RELATED"/>
    <property type="match status" value="1"/>
</dbReference>
<dbReference type="Pfam" id="PF00067">
    <property type="entry name" value="p450"/>
    <property type="match status" value="1"/>
</dbReference>
<dbReference type="Gene3D" id="1.10.630.10">
    <property type="entry name" value="Cytochrome P450"/>
    <property type="match status" value="1"/>
</dbReference>
<dbReference type="InterPro" id="IPR053007">
    <property type="entry name" value="CYP450_monoxygenase_sec-met"/>
</dbReference>
<dbReference type="InterPro" id="IPR002403">
    <property type="entry name" value="Cyt_P450_E_grp-IV"/>
</dbReference>
<evidence type="ECO:0008006" key="9">
    <source>
        <dbReference type="Google" id="ProtNLM"/>
    </source>
</evidence>
<keyword evidence="5" id="KW-0560">Oxidoreductase</keyword>
<keyword evidence="8" id="KW-1185">Reference proteome</keyword>
<gene>
    <name evidence="7" type="ORF">QQX98_006266</name>
</gene>
<evidence type="ECO:0000256" key="1">
    <source>
        <dbReference type="ARBA" id="ARBA00001971"/>
    </source>
</evidence>
<dbReference type="InterPro" id="IPR001128">
    <property type="entry name" value="Cyt_P450"/>
</dbReference>
<dbReference type="Proteomes" id="UP001498476">
    <property type="component" value="Unassembled WGS sequence"/>
</dbReference>
<feature type="signal peptide" evidence="6">
    <location>
        <begin position="1"/>
        <end position="24"/>
    </location>
</feature>
<comment type="cofactor">
    <cofactor evidence="1">
        <name>heme</name>
        <dbReference type="ChEBI" id="CHEBI:30413"/>
    </cofactor>
</comment>
<keyword evidence="4" id="KW-0408">Iron</keyword>
<reference evidence="7 8" key="1">
    <citation type="journal article" date="2025" name="Microbiol. Resour. Announc.">
        <title>Draft genome sequences for Neonectria magnoliae and Neonectria punicea, canker pathogens of Liriodendron tulipifera and Acer saccharum in West Virginia.</title>
        <authorList>
            <person name="Petronek H.M."/>
            <person name="Kasson M.T."/>
            <person name="Metheny A.M."/>
            <person name="Stauder C.M."/>
            <person name="Lovett B."/>
            <person name="Lynch S.C."/>
            <person name="Garnas J.R."/>
            <person name="Kasson L.R."/>
            <person name="Stajich J.E."/>
        </authorList>
    </citation>
    <scope>NUCLEOTIDE SEQUENCE [LARGE SCALE GENOMIC DNA]</scope>
    <source>
        <strain evidence="7 8">NRRL 64653</strain>
    </source>
</reference>
<evidence type="ECO:0000256" key="5">
    <source>
        <dbReference type="ARBA" id="ARBA00023033"/>
    </source>
</evidence>
<dbReference type="PANTHER" id="PTHR47582">
    <property type="entry name" value="P450, PUTATIVE (EUROFUNG)-RELATED"/>
    <property type="match status" value="1"/>
</dbReference>
<dbReference type="SUPFAM" id="SSF48264">
    <property type="entry name" value="Cytochrome P450"/>
    <property type="match status" value="1"/>
</dbReference>
<evidence type="ECO:0000256" key="3">
    <source>
        <dbReference type="ARBA" id="ARBA00022723"/>
    </source>
</evidence>
<evidence type="ECO:0000313" key="7">
    <source>
        <dbReference type="EMBL" id="KAK7414941.1"/>
    </source>
</evidence>
<organism evidence="7 8">
    <name type="scientific">Neonectria punicea</name>
    <dbReference type="NCBI Taxonomy" id="979145"/>
    <lineage>
        <taxon>Eukaryota</taxon>
        <taxon>Fungi</taxon>
        <taxon>Dikarya</taxon>
        <taxon>Ascomycota</taxon>
        <taxon>Pezizomycotina</taxon>
        <taxon>Sordariomycetes</taxon>
        <taxon>Hypocreomycetidae</taxon>
        <taxon>Hypocreales</taxon>
        <taxon>Nectriaceae</taxon>
        <taxon>Neonectria</taxon>
    </lineage>
</organism>
<evidence type="ECO:0000256" key="6">
    <source>
        <dbReference type="SAM" id="SignalP"/>
    </source>
</evidence>
<evidence type="ECO:0000313" key="8">
    <source>
        <dbReference type="Proteomes" id="UP001498476"/>
    </source>
</evidence>
<keyword evidence="5" id="KW-0503">Monooxygenase</keyword>
<feature type="chain" id="PRO_5046577091" description="Cytochrome P450" evidence="6">
    <location>
        <begin position="25"/>
        <end position="500"/>
    </location>
</feature>
<comment type="similarity">
    <text evidence="2">Belongs to the cytochrome P450 family.</text>
</comment>
<name>A0ABR1H1J0_9HYPO</name>
<evidence type="ECO:0000256" key="2">
    <source>
        <dbReference type="ARBA" id="ARBA00010617"/>
    </source>
</evidence>
<keyword evidence="3" id="KW-0479">Metal-binding</keyword>
<dbReference type="CDD" id="cd11040">
    <property type="entry name" value="CYP7_CYP8-like"/>
    <property type="match status" value="1"/>
</dbReference>
<comment type="caution">
    <text evidence="7">The sequence shown here is derived from an EMBL/GenBank/DDBJ whole genome shotgun (WGS) entry which is preliminary data.</text>
</comment>
<evidence type="ECO:0000256" key="4">
    <source>
        <dbReference type="ARBA" id="ARBA00023004"/>
    </source>
</evidence>
<proteinExistence type="inferred from homology"/>
<dbReference type="InterPro" id="IPR036396">
    <property type="entry name" value="Cyt_P450_sf"/>
</dbReference>
<accession>A0ABR1H1J0</accession>
<sequence length="500" mass="56391">MFREAEYSLAGLALLAFSIEWALGLFDDPREPQRVQPRVPLLGHLLGMMQYGTSYYSKTGKKTNAEIYTLSIFNTKLYVANSQRLTPPIMKASKTLSFRPFMQTAARLMGDATNETYEIFGTDMVDDFSHAMKSSLAPGPYLDEQNLRMGKRAIRDINILAQKPNVFLLDWVRRTVVQASSCGIFGEEHPFRDPDVEAAFWTWQSYLPLQMVSLDLMRKGDAARQIVFSAFREYCNAVPKDASQLFLERSRTLREAGVCEEDISKQQATFGTAAFANTVPALYWTIHELFSRPEVLEQVRDEVSSQAVSRSEGLFRLDVAALKTKCPLLLSVYQETQRTRHIHANIRKVTTDTLLDGQYLLKAGNYVQMPGHPIHTSTSIWGNSADAFDPHRFMPRDDTDRKAVAPSSFVAWGASPHLCPARQFAATEILIVMALLAMRCDLTPSKQPWERNPAVIVGDLVTIYSPKKDVQVEIKEREEWAGTWSLEMGESRTRVPLASG</sequence>
<dbReference type="EMBL" id="JAZAVJ010000092">
    <property type="protein sequence ID" value="KAK7414941.1"/>
    <property type="molecule type" value="Genomic_DNA"/>
</dbReference>
<dbReference type="PRINTS" id="PR00465">
    <property type="entry name" value="EP450IV"/>
</dbReference>